<dbReference type="AlphaFoldDB" id="A0ABD5X7T5"/>
<protein>
    <submittedName>
        <fullName evidence="3">Universal stress protein</fullName>
    </submittedName>
</protein>
<comment type="similarity">
    <text evidence="1">Belongs to the universal stress protein A family.</text>
</comment>
<dbReference type="InterPro" id="IPR006015">
    <property type="entry name" value="Universal_stress_UspA"/>
</dbReference>
<reference evidence="3 4" key="1">
    <citation type="journal article" date="2014" name="Int. J. Syst. Evol. Microbiol.">
        <title>Complete genome sequence of Corynebacterium casei LMG S-19264T (=DSM 44701T), isolated from a smear-ripened cheese.</title>
        <authorList>
            <consortium name="US DOE Joint Genome Institute (JGI-PGF)"/>
            <person name="Walter F."/>
            <person name="Albersmeier A."/>
            <person name="Kalinowski J."/>
            <person name="Ruckert C."/>
        </authorList>
    </citation>
    <scope>NUCLEOTIDE SEQUENCE [LARGE SCALE GENOMIC DNA]</scope>
    <source>
        <strain evidence="3 4">CGMCC 4.7215</strain>
    </source>
</reference>
<comment type="caution">
    <text evidence="3">The sequence shown here is derived from an EMBL/GenBank/DDBJ whole genome shotgun (WGS) entry which is preliminary data.</text>
</comment>
<dbReference type="Proteomes" id="UP001596414">
    <property type="component" value="Unassembled WGS sequence"/>
</dbReference>
<dbReference type="PANTHER" id="PTHR46268">
    <property type="entry name" value="STRESS RESPONSE PROTEIN NHAX"/>
    <property type="match status" value="1"/>
</dbReference>
<dbReference type="Pfam" id="PF00582">
    <property type="entry name" value="Usp"/>
    <property type="match status" value="1"/>
</dbReference>
<evidence type="ECO:0000313" key="3">
    <source>
        <dbReference type="EMBL" id="MFC7127275.1"/>
    </source>
</evidence>
<dbReference type="SUPFAM" id="SSF52402">
    <property type="entry name" value="Adenine nucleotide alpha hydrolases-like"/>
    <property type="match status" value="1"/>
</dbReference>
<evidence type="ECO:0000259" key="2">
    <source>
        <dbReference type="Pfam" id="PF00582"/>
    </source>
</evidence>
<dbReference type="InterPro" id="IPR006016">
    <property type="entry name" value="UspA"/>
</dbReference>
<name>A0ABD5X7T5_9EURY</name>
<evidence type="ECO:0000313" key="4">
    <source>
        <dbReference type="Proteomes" id="UP001596414"/>
    </source>
</evidence>
<dbReference type="CDD" id="cd00293">
    <property type="entry name" value="USP-like"/>
    <property type="match status" value="1"/>
</dbReference>
<dbReference type="InterPro" id="IPR014729">
    <property type="entry name" value="Rossmann-like_a/b/a_fold"/>
</dbReference>
<dbReference type="EMBL" id="JBHSZQ010000049">
    <property type="protein sequence ID" value="MFC7127275.1"/>
    <property type="molecule type" value="Genomic_DNA"/>
</dbReference>
<dbReference type="PRINTS" id="PR01438">
    <property type="entry name" value="UNVRSLSTRESS"/>
</dbReference>
<sequence>MYDHVLVPTDGSERMHEALEHAASLVQQYNATLHAVHVVQQTGATDALDDGEFETAVERIERAGQEAAETIAEQARSNGVDNVETAVITGIPAEAILEYTDQHDIDVVVMATSGRTGDAREIVGSVTEAVIRSSPVPVFTVNTDCSSSA</sequence>
<dbReference type="Gene3D" id="3.40.50.620">
    <property type="entry name" value="HUPs"/>
    <property type="match status" value="1"/>
</dbReference>
<gene>
    <name evidence="3" type="ORF">ACFQJ7_14835</name>
</gene>
<dbReference type="PANTHER" id="PTHR46268:SF6">
    <property type="entry name" value="UNIVERSAL STRESS PROTEIN UP12"/>
    <property type="match status" value="1"/>
</dbReference>
<evidence type="ECO:0000256" key="1">
    <source>
        <dbReference type="ARBA" id="ARBA00008791"/>
    </source>
</evidence>
<proteinExistence type="inferred from homology"/>
<feature type="domain" description="UspA" evidence="2">
    <location>
        <begin position="1"/>
        <end position="141"/>
    </location>
</feature>
<organism evidence="3 4">
    <name type="scientific">Halovenus rubra</name>
    <dbReference type="NCBI Taxonomy" id="869890"/>
    <lineage>
        <taxon>Archaea</taxon>
        <taxon>Methanobacteriati</taxon>
        <taxon>Methanobacteriota</taxon>
        <taxon>Stenosarchaea group</taxon>
        <taxon>Halobacteria</taxon>
        <taxon>Halobacteriales</taxon>
        <taxon>Haloarculaceae</taxon>
        <taxon>Halovenus</taxon>
    </lineage>
</organism>
<accession>A0ABD5X7T5</accession>
<dbReference type="RefSeq" id="WP_267636586.1">
    <property type="nucleotide sequence ID" value="NZ_JAODIY010000005.1"/>
</dbReference>